<evidence type="ECO:0000313" key="2">
    <source>
        <dbReference type="Proteomes" id="UP000324091"/>
    </source>
</evidence>
<gene>
    <name evidence="1" type="ORF">D4764_08G0008350</name>
</gene>
<organism evidence="1 2">
    <name type="scientific">Takifugu flavidus</name>
    <name type="common">sansaifugu</name>
    <dbReference type="NCBI Taxonomy" id="433684"/>
    <lineage>
        <taxon>Eukaryota</taxon>
        <taxon>Metazoa</taxon>
        <taxon>Chordata</taxon>
        <taxon>Craniata</taxon>
        <taxon>Vertebrata</taxon>
        <taxon>Euteleostomi</taxon>
        <taxon>Actinopterygii</taxon>
        <taxon>Neopterygii</taxon>
        <taxon>Teleostei</taxon>
        <taxon>Neoteleostei</taxon>
        <taxon>Acanthomorphata</taxon>
        <taxon>Eupercaria</taxon>
        <taxon>Tetraodontiformes</taxon>
        <taxon>Tetradontoidea</taxon>
        <taxon>Tetraodontidae</taxon>
        <taxon>Takifugu</taxon>
    </lineage>
</organism>
<evidence type="ECO:0008006" key="3">
    <source>
        <dbReference type="Google" id="ProtNLM"/>
    </source>
</evidence>
<dbReference type="AlphaFoldDB" id="A0A5C6MR73"/>
<accession>A0A5C6MR73</accession>
<comment type="caution">
    <text evidence="1">The sequence shown here is derived from an EMBL/GenBank/DDBJ whole genome shotgun (WGS) entry which is preliminary data.</text>
</comment>
<evidence type="ECO:0000313" key="1">
    <source>
        <dbReference type="EMBL" id="TWW56848.1"/>
    </source>
</evidence>
<proteinExistence type="predicted"/>
<keyword evidence="2" id="KW-1185">Reference proteome</keyword>
<name>A0A5C6MR73_9TELE</name>
<sequence>MLDLQDVLVQLASECEAAGMKISTSKSEAMVLDGKRVVCPLLVGAEVLPQVEEFMYPGVLFTSEERVEPVHLHLKESGHSFEDSQVRILAREDRWSSPDSRLLKDCADQLCGVFSLDSLLNNLKLLFQM</sequence>
<protein>
    <recommendedName>
        <fullName evidence="3">Reverse transcriptase domain-containing protein</fullName>
    </recommendedName>
</protein>
<reference evidence="1 2" key="1">
    <citation type="submission" date="2019-04" db="EMBL/GenBank/DDBJ databases">
        <title>Chromosome genome assembly for Takifugu flavidus.</title>
        <authorList>
            <person name="Xiao S."/>
        </authorList>
    </citation>
    <scope>NUCLEOTIDE SEQUENCE [LARGE SCALE GENOMIC DNA]</scope>
    <source>
        <strain evidence="1">HTHZ2018</strain>
        <tissue evidence="1">Muscle</tissue>
    </source>
</reference>
<dbReference type="Proteomes" id="UP000324091">
    <property type="component" value="Chromosome 8"/>
</dbReference>
<dbReference type="EMBL" id="RHFK02000021">
    <property type="protein sequence ID" value="TWW56848.1"/>
    <property type="molecule type" value="Genomic_DNA"/>
</dbReference>